<proteinExistence type="predicted"/>
<protein>
    <submittedName>
        <fullName evidence="2">Uncharacterized protein</fullName>
    </submittedName>
</protein>
<dbReference type="EMBL" id="AXCN02000908">
    <property type="status" value="NOT_ANNOTATED_CDS"/>
    <property type="molecule type" value="Genomic_DNA"/>
</dbReference>
<dbReference type="Proteomes" id="UP000075886">
    <property type="component" value="Unassembled WGS sequence"/>
</dbReference>
<dbReference type="AlphaFoldDB" id="A0A182QDV0"/>
<evidence type="ECO:0000313" key="2">
    <source>
        <dbReference type="EnsemblMetazoa" id="AFAF008164-PA"/>
    </source>
</evidence>
<reference evidence="2" key="2">
    <citation type="submission" date="2020-05" db="UniProtKB">
        <authorList>
            <consortium name="EnsemblMetazoa"/>
        </authorList>
    </citation>
    <scope>IDENTIFICATION</scope>
    <source>
        <strain evidence="2">FAR1</strain>
    </source>
</reference>
<organism evidence="2 3">
    <name type="scientific">Anopheles farauti</name>
    <dbReference type="NCBI Taxonomy" id="69004"/>
    <lineage>
        <taxon>Eukaryota</taxon>
        <taxon>Metazoa</taxon>
        <taxon>Ecdysozoa</taxon>
        <taxon>Arthropoda</taxon>
        <taxon>Hexapoda</taxon>
        <taxon>Insecta</taxon>
        <taxon>Pterygota</taxon>
        <taxon>Neoptera</taxon>
        <taxon>Endopterygota</taxon>
        <taxon>Diptera</taxon>
        <taxon>Nematocera</taxon>
        <taxon>Culicoidea</taxon>
        <taxon>Culicidae</taxon>
        <taxon>Anophelinae</taxon>
        <taxon>Anopheles</taxon>
    </lineage>
</organism>
<feature type="compositionally biased region" description="Polar residues" evidence="1">
    <location>
        <begin position="335"/>
        <end position="345"/>
    </location>
</feature>
<feature type="compositionally biased region" description="Basic residues" evidence="1">
    <location>
        <begin position="130"/>
        <end position="144"/>
    </location>
</feature>
<feature type="region of interest" description="Disordered" evidence="1">
    <location>
        <begin position="218"/>
        <end position="237"/>
    </location>
</feature>
<reference evidence="3" key="1">
    <citation type="submission" date="2014-01" db="EMBL/GenBank/DDBJ databases">
        <title>The Genome Sequence of Anopheles farauti FAR1 (V2).</title>
        <authorList>
            <consortium name="The Broad Institute Genomics Platform"/>
            <person name="Neafsey D.E."/>
            <person name="Besansky N."/>
            <person name="Howell P."/>
            <person name="Walton C."/>
            <person name="Young S.K."/>
            <person name="Zeng Q."/>
            <person name="Gargeya S."/>
            <person name="Fitzgerald M."/>
            <person name="Haas B."/>
            <person name="Abouelleil A."/>
            <person name="Allen A.W."/>
            <person name="Alvarado L."/>
            <person name="Arachchi H.M."/>
            <person name="Berlin A.M."/>
            <person name="Chapman S.B."/>
            <person name="Gainer-Dewar J."/>
            <person name="Goldberg J."/>
            <person name="Griggs A."/>
            <person name="Gujja S."/>
            <person name="Hansen M."/>
            <person name="Howarth C."/>
            <person name="Imamovic A."/>
            <person name="Ireland A."/>
            <person name="Larimer J."/>
            <person name="McCowan C."/>
            <person name="Murphy C."/>
            <person name="Pearson M."/>
            <person name="Poon T.W."/>
            <person name="Priest M."/>
            <person name="Roberts A."/>
            <person name="Saif S."/>
            <person name="Shea T."/>
            <person name="Sisk P."/>
            <person name="Sykes S."/>
            <person name="Wortman J."/>
            <person name="Nusbaum C."/>
            <person name="Birren B."/>
        </authorList>
    </citation>
    <scope>NUCLEOTIDE SEQUENCE [LARGE SCALE GENOMIC DNA]</scope>
    <source>
        <strain evidence="3">FAR1</strain>
    </source>
</reference>
<evidence type="ECO:0000256" key="1">
    <source>
        <dbReference type="SAM" id="MobiDB-lite"/>
    </source>
</evidence>
<name>A0A182QDV0_9DIPT</name>
<dbReference type="VEuPathDB" id="VectorBase:AFAF008164"/>
<sequence>MKKIQKKQLKEGGKNSHHGGIGGSAGGNKNHNANNGKGGNDSQDELSDNESAVVGKLSLRIKDENSRSNNYLHDSCSDNEGTVTDNDGGPYGGTAARLGLGGQDPYKIVKEELDLEDDYFRMAMATPNHLNHHHNHHHHHHNHHPQQQQQQQQHPHPQPHHPHATGGGRFGGKSFANDHHANTANIKTENMTLDTMLPSSNTIDYGASLQQLATSINGGTLGSGTSGNGVPPGNHDSIGPMLNPIDRLYSMQNSYFCNQESQLSCPTTPTGLPGTPPGGNHHRPAAGSGPPAMSLQQPSQIPLQHHGLQQQQQQQQQQQTMQNGPQMPPHHFQPNGAQNMVNLGVSNLGAMGPHLTGLCNPMLEQQQQQESVM</sequence>
<dbReference type="EnsemblMetazoa" id="AFAF008164-RA">
    <property type="protein sequence ID" value="AFAF008164-PA"/>
    <property type="gene ID" value="AFAF008164"/>
</dbReference>
<feature type="compositionally biased region" description="Low complexity" evidence="1">
    <location>
        <begin position="309"/>
        <end position="319"/>
    </location>
</feature>
<accession>A0A182QDV0</accession>
<evidence type="ECO:0000313" key="3">
    <source>
        <dbReference type="Proteomes" id="UP000075886"/>
    </source>
</evidence>
<feature type="compositionally biased region" description="Polar residues" evidence="1">
    <location>
        <begin position="67"/>
        <end position="85"/>
    </location>
</feature>
<feature type="compositionally biased region" description="Low complexity" evidence="1">
    <location>
        <begin position="145"/>
        <end position="155"/>
    </location>
</feature>
<feature type="region of interest" description="Disordered" evidence="1">
    <location>
        <begin position="1"/>
        <end position="51"/>
    </location>
</feature>
<dbReference type="STRING" id="69004.A0A182QDV0"/>
<feature type="region of interest" description="Disordered" evidence="1">
    <location>
        <begin position="67"/>
        <end position="101"/>
    </location>
</feature>
<feature type="region of interest" description="Disordered" evidence="1">
    <location>
        <begin position="262"/>
        <end position="345"/>
    </location>
</feature>
<feature type="region of interest" description="Disordered" evidence="1">
    <location>
        <begin position="129"/>
        <end position="178"/>
    </location>
</feature>
<keyword evidence="3" id="KW-1185">Reference proteome</keyword>